<feature type="domain" description="RNB" evidence="1">
    <location>
        <begin position="47"/>
        <end position="356"/>
    </location>
</feature>
<dbReference type="EMBL" id="JAKFGM010000001">
    <property type="protein sequence ID" value="MCF2514662.1"/>
    <property type="molecule type" value="Genomic_DNA"/>
</dbReference>
<dbReference type="Pfam" id="PF18614">
    <property type="entry name" value="RNase_II_C_S1"/>
    <property type="match status" value="1"/>
</dbReference>
<dbReference type="PANTHER" id="PTHR23355:SF42">
    <property type="entry name" value="RIBONUCLEASE II, CHLOROPLASTIC_MITOCHONDRIAL"/>
    <property type="match status" value="1"/>
</dbReference>
<gene>
    <name evidence="2" type="ORF">LVY65_06235</name>
</gene>
<dbReference type="GO" id="GO:0003723">
    <property type="term" value="F:RNA binding"/>
    <property type="evidence" value="ECO:0007669"/>
    <property type="project" value="InterPro"/>
</dbReference>
<dbReference type="GO" id="GO:0000932">
    <property type="term" value="C:P-body"/>
    <property type="evidence" value="ECO:0007669"/>
    <property type="project" value="TreeGrafter"/>
</dbReference>
<dbReference type="Pfam" id="PF00773">
    <property type="entry name" value="RNB"/>
    <property type="match status" value="1"/>
</dbReference>
<dbReference type="GO" id="GO:0006402">
    <property type="term" value="P:mRNA catabolic process"/>
    <property type="evidence" value="ECO:0007669"/>
    <property type="project" value="TreeGrafter"/>
</dbReference>
<keyword evidence="3" id="KW-1185">Reference proteome</keyword>
<dbReference type="InterPro" id="IPR040596">
    <property type="entry name" value="RNase_II_C_S1"/>
</dbReference>
<protein>
    <submittedName>
        <fullName evidence="2">RNB domain-containing ribonuclease</fullName>
    </submittedName>
</protein>
<sequence length="460" mass="49923">MRAIVDPTNALDRGLAAIRQQFQVPGSFPPDVLAAAEAAARRPPTEHVDRTDERFVTLDPASSTDLDQAFAIERSGNDLLLHYAIADVAWFVDDGGPVDAEAWRRGTTIYLPDGKAGLYPPILSEGAASLLPGGPRPAVIFTVRVDSDGEVRLDGAERAIVRNAAKLAYDSAEPAELPPDFGELAQRIAAAEARRGAARVDPPEQEVVPLGEGRYELAFRPMTRCEQSNAALSLAANMAIADALIEHHTGLFRVMGEPDKRAIRRLRHTAKALGVDWPQQMTLDAYERTLDHRDPKQAAFMLAIRRAGPPAAYMPFTEGVKPWHSAMAASYAHATAPLRRLADRYVVQATLAVANGRAVPETVTQAFPKLPQVMARADARSAQVQRAAVDLAETVMLHGHEGESFSSVVTDIDERGARIQLCSRPVVARVDAQGVQAGEDLQVRLVSADPDRRELRFARA</sequence>
<accession>A0A9X1QM67</accession>
<dbReference type="GO" id="GO:0000175">
    <property type="term" value="F:3'-5'-RNA exonuclease activity"/>
    <property type="evidence" value="ECO:0007669"/>
    <property type="project" value="TreeGrafter"/>
</dbReference>
<reference evidence="2" key="1">
    <citation type="submission" date="2022-01" db="EMBL/GenBank/DDBJ databases">
        <authorList>
            <person name="Jo J.-H."/>
            <person name="Im W.-T."/>
        </authorList>
    </citation>
    <scope>NUCLEOTIDE SEQUENCE</scope>
    <source>
        <strain evidence="2">G124</strain>
    </source>
</reference>
<proteinExistence type="predicted"/>
<dbReference type="AlphaFoldDB" id="A0A9X1QM67"/>
<name>A0A9X1QM67_9SPHN</name>
<dbReference type="InterPro" id="IPR012340">
    <property type="entry name" value="NA-bd_OB-fold"/>
</dbReference>
<comment type="caution">
    <text evidence="2">The sequence shown here is derived from an EMBL/GenBank/DDBJ whole genome shotgun (WGS) entry which is preliminary data.</text>
</comment>
<dbReference type="PANTHER" id="PTHR23355">
    <property type="entry name" value="RIBONUCLEASE"/>
    <property type="match status" value="1"/>
</dbReference>
<dbReference type="RefSeq" id="WP_235067116.1">
    <property type="nucleotide sequence ID" value="NZ_JAKFGM010000001.1"/>
</dbReference>
<dbReference type="InterPro" id="IPR001900">
    <property type="entry name" value="RNase_II/R"/>
</dbReference>
<dbReference type="SMART" id="SM00955">
    <property type="entry name" value="RNB"/>
    <property type="match status" value="1"/>
</dbReference>
<evidence type="ECO:0000259" key="1">
    <source>
        <dbReference type="SMART" id="SM00955"/>
    </source>
</evidence>
<evidence type="ECO:0000313" key="3">
    <source>
        <dbReference type="Proteomes" id="UP001139410"/>
    </source>
</evidence>
<organism evidence="2 3">
    <name type="scientific">Sphingomonas cremea</name>
    <dbReference type="NCBI Taxonomy" id="2904799"/>
    <lineage>
        <taxon>Bacteria</taxon>
        <taxon>Pseudomonadati</taxon>
        <taxon>Pseudomonadota</taxon>
        <taxon>Alphaproteobacteria</taxon>
        <taxon>Sphingomonadales</taxon>
        <taxon>Sphingomonadaceae</taxon>
        <taxon>Sphingomonas</taxon>
    </lineage>
</organism>
<dbReference type="Proteomes" id="UP001139410">
    <property type="component" value="Unassembled WGS sequence"/>
</dbReference>
<dbReference type="SUPFAM" id="SSF50249">
    <property type="entry name" value="Nucleic acid-binding proteins"/>
    <property type="match status" value="1"/>
</dbReference>
<evidence type="ECO:0000313" key="2">
    <source>
        <dbReference type="EMBL" id="MCF2514662.1"/>
    </source>
</evidence>
<dbReference type="InterPro" id="IPR050180">
    <property type="entry name" value="RNR_Ribonuclease"/>
</dbReference>